<dbReference type="SUPFAM" id="SSF56672">
    <property type="entry name" value="DNA/RNA polymerases"/>
    <property type="match status" value="1"/>
</dbReference>
<feature type="compositionally biased region" description="Basic and acidic residues" evidence="1">
    <location>
        <begin position="10"/>
        <end position="28"/>
    </location>
</feature>
<protein>
    <recommendedName>
        <fullName evidence="2">Reverse transcriptase Ty1/copia-type domain-containing protein</fullName>
    </recommendedName>
</protein>
<dbReference type="Pfam" id="PF07727">
    <property type="entry name" value="RVT_2"/>
    <property type="match status" value="1"/>
</dbReference>
<dbReference type="PANTHER" id="PTHR11439:SF489">
    <property type="entry name" value="RNA-DIRECTED DNA POLYMERASE"/>
    <property type="match status" value="1"/>
</dbReference>
<reference evidence="3 4" key="1">
    <citation type="journal article" date="2021" name="Commun. Biol.">
        <title>The genome of Shorea leprosula (Dipterocarpaceae) highlights the ecological relevance of drought in aseasonal tropical rainforests.</title>
        <authorList>
            <person name="Ng K.K.S."/>
            <person name="Kobayashi M.J."/>
            <person name="Fawcett J.A."/>
            <person name="Hatakeyama M."/>
            <person name="Paape T."/>
            <person name="Ng C.H."/>
            <person name="Ang C.C."/>
            <person name="Tnah L.H."/>
            <person name="Lee C.T."/>
            <person name="Nishiyama T."/>
            <person name="Sese J."/>
            <person name="O'Brien M.J."/>
            <person name="Copetti D."/>
            <person name="Mohd Noor M.I."/>
            <person name="Ong R.C."/>
            <person name="Putra M."/>
            <person name="Sireger I.Z."/>
            <person name="Indrioko S."/>
            <person name="Kosugi Y."/>
            <person name="Izuno A."/>
            <person name="Isagi Y."/>
            <person name="Lee S.L."/>
            <person name="Shimizu K.K."/>
        </authorList>
    </citation>
    <scope>NUCLEOTIDE SEQUENCE [LARGE SCALE GENOMIC DNA]</scope>
    <source>
        <strain evidence="3">214</strain>
    </source>
</reference>
<dbReference type="EMBL" id="BPVZ01000031">
    <property type="protein sequence ID" value="GKV09777.1"/>
    <property type="molecule type" value="Genomic_DNA"/>
</dbReference>
<dbReference type="InterPro" id="IPR043502">
    <property type="entry name" value="DNA/RNA_pol_sf"/>
</dbReference>
<dbReference type="Proteomes" id="UP001054252">
    <property type="component" value="Unassembled WGS sequence"/>
</dbReference>
<evidence type="ECO:0000313" key="3">
    <source>
        <dbReference type="EMBL" id="GKV09777.1"/>
    </source>
</evidence>
<sequence>MKKERKRKEKGNEERPVGFEQVHGDGFDDPRLWVQEMKRKEKEFLKFLLPFDTTLSQARPQAATPSVSSSEINQVCSLNSSSSSHSAHDLTSSPILLPAYNSTPPPIQHCSPLRSIAQSSPPTKLDTNSVSQQPTSTLPSSPAPSSQLMPTNATSLSPSSNATTDSPLTPHPPPVPPRTHGMITRSQNNIFKPKTLFTMTKHPIDPPLEPTCVSQVLKHHQWRQAMSDEFNALNWPIRQLDVNNAFLHGKLKEDLFMAQPPGFVDASLPQHNSKSDTSLFIYHHGSDCLYFLVYVDDIIVTGNNPKLVDSLIKLMRHTVSIKDLGSLNYFLGVNAIFTPASLFLSQAQYIRDLLDKFGMAEAKSVSSPVATAALQLHQGLKLLDPSLYRCLVGSLQYLNLTWSDITFAVNRLSQFLHAPSNVHMQAAKRILCYLKGFVFHGLLLYRQPLSPLHAFSDSDWASDKDTLQSTTGFIVFLGSTPISWKACKQKAVARSSTEAEYRVSCYFL</sequence>
<feature type="compositionally biased region" description="Low complexity" evidence="1">
    <location>
        <begin position="129"/>
        <end position="148"/>
    </location>
</feature>
<dbReference type="CDD" id="cd09272">
    <property type="entry name" value="RNase_HI_RT_Ty1"/>
    <property type="match status" value="1"/>
</dbReference>
<organism evidence="3 4">
    <name type="scientific">Rubroshorea leprosula</name>
    <dbReference type="NCBI Taxonomy" id="152421"/>
    <lineage>
        <taxon>Eukaryota</taxon>
        <taxon>Viridiplantae</taxon>
        <taxon>Streptophyta</taxon>
        <taxon>Embryophyta</taxon>
        <taxon>Tracheophyta</taxon>
        <taxon>Spermatophyta</taxon>
        <taxon>Magnoliopsida</taxon>
        <taxon>eudicotyledons</taxon>
        <taxon>Gunneridae</taxon>
        <taxon>Pentapetalae</taxon>
        <taxon>rosids</taxon>
        <taxon>malvids</taxon>
        <taxon>Malvales</taxon>
        <taxon>Dipterocarpaceae</taxon>
        <taxon>Rubroshorea</taxon>
    </lineage>
</organism>
<dbReference type="InterPro" id="IPR013103">
    <property type="entry name" value="RVT_2"/>
</dbReference>
<feature type="domain" description="Reverse transcriptase Ty1/copia-type" evidence="2">
    <location>
        <begin position="273"/>
        <end position="369"/>
    </location>
</feature>
<proteinExistence type="predicted"/>
<name>A0AAV5J8G5_9ROSI</name>
<feature type="compositionally biased region" description="Polar residues" evidence="1">
    <location>
        <begin position="149"/>
        <end position="162"/>
    </location>
</feature>
<comment type="caution">
    <text evidence="3">The sequence shown here is derived from an EMBL/GenBank/DDBJ whole genome shotgun (WGS) entry which is preliminary data.</text>
</comment>
<gene>
    <name evidence="3" type="ORF">SLEP1_g21225</name>
</gene>
<evidence type="ECO:0000313" key="4">
    <source>
        <dbReference type="Proteomes" id="UP001054252"/>
    </source>
</evidence>
<keyword evidence="4" id="KW-1185">Reference proteome</keyword>
<dbReference type="PANTHER" id="PTHR11439">
    <property type="entry name" value="GAG-POL-RELATED RETROTRANSPOSON"/>
    <property type="match status" value="1"/>
</dbReference>
<dbReference type="AlphaFoldDB" id="A0AAV5J8G5"/>
<evidence type="ECO:0000259" key="2">
    <source>
        <dbReference type="Pfam" id="PF07727"/>
    </source>
</evidence>
<evidence type="ECO:0000256" key="1">
    <source>
        <dbReference type="SAM" id="MobiDB-lite"/>
    </source>
</evidence>
<feature type="region of interest" description="Disordered" evidence="1">
    <location>
        <begin position="97"/>
        <end position="182"/>
    </location>
</feature>
<feature type="compositionally biased region" description="Polar residues" evidence="1">
    <location>
        <begin position="116"/>
        <end position="128"/>
    </location>
</feature>
<accession>A0AAV5J8G5</accession>
<feature type="region of interest" description="Disordered" evidence="1">
    <location>
        <begin position="1"/>
        <end position="28"/>
    </location>
</feature>